<proteinExistence type="predicted"/>
<dbReference type="InterPro" id="IPR001509">
    <property type="entry name" value="Epimerase_deHydtase"/>
</dbReference>
<dbReference type="InterPro" id="IPR051783">
    <property type="entry name" value="NAD(P)-dependent_oxidoreduct"/>
</dbReference>
<evidence type="ECO:0000256" key="1">
    <source>
        <dbReference type="SAM" id="MobiDB-lite"/>
    </source>
</evidence>
<accession>A0ABP4DM55</accession>
<keyword evidence="4" id="KW-1185">Reference proteome</keyword>
<organism evidence="3 4">
    <name type="scientific">Streptomyces thermogriseus</name>
    <dbReference type="NCBI Taxonomy" id="75292"/>
    <lineage>
        <taxon>Bacteria</taxon>
        <taxon>Bacillati</taxon>
        <taxon>Actinomycetota</taxon>
        <taxon>Actinomycetes</taxon>
        <taxon>Kitasatosporales</taxon>
        <taxon>Streptomycetaceae</taxon>
        <taxon>Streptomyces</taxon>
    </lineage>
</organism>
<dbReference type="EMBL" id="BAAAHU010000056">
    <property type="protein sequence ID" value="GAA1014699.1"/>
    <property type="molecule type" value="Genomic_DNA"/>
</dbReference>
<dbReference type="InterPro" id="IPR036291">
    <property type="entry name" value="NAD(P)-bd_dom_sf"/>
</dbReference>
<dbReference type="Proteomes" id="UP001501072">
    <property type="component" value="Unassembled WGS sequence"/>
</dbReference>
<name>A0ABP4DM55_9ACTN</name>
<comment type="caution">
    <text evidence="3">The sequence shown here is derived from an EMBL/GenBank/DDBJ whole genome shotgun (WGS) entry which is preliminary data.</text>
</comment>
<reference evidence="4" key="1">
    <citation type="journal article" date="2019" name="Int. J. Syst. Evol. Microbiol.">
        <title>The Global Catalogue of Microorganisms (GCM) 10K type strain sequencing project: providing services to taxonomists for standard genome sequencing and annotation.</title>
        <authorList>
            <consortium name="The Broad Institute Genomics Platform"/>
            <consortium name="The Broad Institute Genome Sequencing Center for Infectious Disease"/>
            <person name="Wu L."/>
            <person name="Ma J."/>
        </authorList>
    </citation>
    <scope>NUCLEOTIDE SEQUENCE [LARGE SCALE GENOMIC DNA]</scope>
    <source>
        <strain evidence="4">JCM 11269</strain>
    </source>
</reference>
<gene>
    <name evidence="3" type="ORF">GCM10009564_45090</name>
</gene>
<feature type="region of interest" description="Disordered" evidence="1">
    <location>
        <begin position="319"/>
        <end position="345"/>
    </location>
</feature>
<evidence type="ECO:0000259" key="2">
    <source>
        <dbReference type="Pfam" id="PF01370"/>
    </source>
</evidence>
<dbReference type="Pfam" id="PF01370">
    <property type="entry name" value="Epimerase"/>
    <property type="match status" value="1"/>
</dbReference>
<protein>
    <recommendedName>
        <fullName evidence="2">NAD-dependent epimerase/dehydratase domain-containing protein</fullName>
    </recommendedName>
</protein>
<evidence type="ECO:0000313" key="4">
    <source>
        <dbReference type="Proteomes" id="UP001501072"/>
    </source>
</evidence>
<dbReference type="Gene3D" id="3.40.50.720">
    <property type="entry name" value="NAD(P)-binding Rossmann-like Domain"/>
    <property type="match status" value="1"/>
</dbReference>
<feature type="domain" description="NAD-dependent epimerase/dehydratase" evidence="2">
    <location>
        <begin position="5"/>
        <end position="208"/>
    </location>
</feature>
<dbReference type="SUPFAM" id="SSF51735">
    <property type="entry name" value="NAD(P)-binding Rossmann-fold domains"/>
    <property type="match status" value="1"/>
</dbReference>
<evidence type="ECO:0000313" key="3">
    <source>
        <dbReference type="EMBL" id="GAA1014699.1"/>
    </source>
</evidence>
<dbReference type="PANTHER" id="PTHR48079:SF6">
    <property type="entry name" value="NAD(P)-BINDING DOMAIN-CONTAINING PROTEIN-RELATED"/>
    <property type="match status" value="1"/>
</dbReference>
<sequence length="345" mass="36228">MTDTVVLTGATGFIGSAALGALANRFPGLRLRALVRRVPDTAAGAGGSVEWVTGDLTDPASLRGLCAGADTLVHLASYIGRDEERCVAVNVTGTRALMAEAARAGVRRVVHLSTAAVYGAGPHRGIAVDEVPAEPVSAASRTRLAGEGHALRAGAVVLRPGLVLGAGDRWVVPALRELVDRVPAAWDGNRALLSAVDVGDLGRLIAAVAAGEGVPPGVHHASHPEPVRIGDLLATLVTHGVLPARPDADWSWPVCLERLRTVPGRVTERQFALLARDHWYRSDEIWRLSACPPGPGPLHRLEAAAAWYRALLHPTDTLRPTPVSPHCDKVPGPCRPSADGRTIRA</sequence>
<dbReference type="PANTHER" id="PTHR48079">
    <property type="entry name" value="PROTEIN YEEZ"/>
    <property type="match status" value="1"/>
</dbReference>
<dbReference type="RefSeq" id="WP_346073930.1">
    <property type="nucleotide sequence ID" value="NZ_BAAAHU010000056.1"/>
</dbReference>